<dbReference type="InterPro" id="IPR050399">
    <property type="entry name" value="HPr"/>
</dbReference>
<feature type="domain" description="HPr" evidence="5">
    <location>
        <begin position="3"/>
        <end position="92"/>
    </location>
</feature>
<dbReference type="PANTHER" id="PTHR33705:SF2">
    <property type="entry name" value="PHOSPHOCARRIER PROTEIN NPR"/>
    <property type="match status" value="1"/>
</dbReference>
<reference evidence="6" key="1">
    <citation type="submission" date="2022-03" db="EMBL/GenBank/DDBJ databases">
        <title>Identification of a novel bacterium isolated from mangrove sediments.</title>
        <authorList>
            <person name="Pan X."/>
        </authorList>
    </citation>
    <scope>NUCLEOTIDE SEQUENCE</scope>
    <source>
        <strain evidence="6">B2637</strain>
    </source>
</reference>
<sequence length="94" mass="9710">MNDCRETVTIVNKRGLHARASAKFVNYVTELPGELSVSVSKDGASAVGNSILGLMMLGAAKGDSIEIACAGDDAQAALDRLVALVRDGFGEDQG</sequence>
<dbReference type="InterPro" id="IPR000032">
    <property type="entry name" value="HPr-like"/>
</dbReference>
<organism evidence="6 7">
    <name type="scientific">Novosphingobium mangrovi</name>
    <name type="common">ex Hu et al. 2023</name>
    <dbReference type="NCBI Taxonomy" id="2930094"/>
    <lineage>
        <taxon>Bacteria</taxon>
        <taxon>Pseudomonadati</taxon>
        <taxon>Pseudomonadota</taxon>
        <taxon>Alphaproteobacteria</taxon>
        <taxon>Sphingomonadales</taxon>
        <taxon>Sphingomonadaceae</taxon>
        <taxon>Novosphingobium</taxon>
    </lineage>
</organism>
<dbReference type="Gene3D" id="3.30.1340.10">
    <property type="entry name" value="HPr-like"/>
    <property type="match status" value="1"/>
</dbReference>
<dbReference type="Pfam" id="PF00381">
    <property type="entry name" value="PTS-HPr"/>
    <property type="match status" value="1"/>
</dbReference>
<comment type="caution">
    <text evidence="6">The sequence shown here is derived from an EMBL/GenBank/DDBJ whole genome shotgun (WGS) entry which is preliminary data.</text>
</comment>
<dbReference type="PRINTS" id="PR00107">
    <property type="entry name" value="PHOSPHOCPHPR"/>
</dbReference>
<name>A0ABT0AA26_9SPHN</name>
<comment type="similarity">
    <text evidence="2">Belongs to the HPr family.</text>
</comment>
<evidence type="ECO:0000313" key="6">
    <source>
        <dbReference type="EMBL" id="MCJ1960042.1"/>
    </source>
</evidence>
<dbReference type="SUPFAM" id="SSF55594">
    <property type="entry name" value="HPr-like"/>
    <property type="match status" value="1"/>
</dbReference>
<gene>
    <name evidence="6" type="ORF">MTR65_05085</name>
</gene>
<dbReference type="Proteomes" id="UP001162802">
    <property type="component" value="Unassembled WGS sequence"/>
</dbReference>
<evidence type="ECO:0000256" key="1">
    <source>
        <dbReference type="ARBA" id="ARBA00004496"/>
    </source>
</evidence>
<comment type="subcellular location">
    <subcellularLocation>
        <location evidence="1">Cytoplasm</location>
    </subcellularLocation>
</comment>
<keyword evidence="3" id="KW-0963">Cytoplasm</keyword>
<dbReference type="EMBL" id="JALHAT010000004">
    <property type="protein sequence ID" value="MCJ1960042.1"/>
    <property type="molecule type" value="Genomic_DNA"/>
</dbReference>
<evidence type="ECO:0000259" key="5">
    <source>
        <dbReference type="PROSITE" id="PS51350"/>
    </source>
</evidence>
<dbReference type="NCBIfam" id="TIGR01003">
    <property type="entry name" value="PTS_HPr_family"/>
    <property type="match status" value="1"/>
</dbReference>
<dbReference type="PROSITE" id="PS00369">
    <property type="entry name" value="PTS_HPR_HIS"/>
    <property type="match status" value="1"/>
</dbReference>
<evidence type="ECO:0000256" key="3">
    <source>
        <dbReference type="ARBA" id="ARBA00022490"/>
    </source>
</evidence>
<keyword evidence="7" id="KW-1185">Reference proteome</keyword>
<keyword evidence="4" id="KW-0598">Phosphotransferase system</keyword>
<evidence type="ECO:0000256" key="4">
    <source>
        <dbReference type="ARBA" id="ARBA00022683"/>
    </source>
</evidence>
<dbReference type="PANTHER" id="PTHR33705">
    <property type="entry name" value="PHOSPHOCARRIER PROTEIN HPR"/>
    <property type="match status" value="1"/>
</dbReference>
<dbReference type="InterPro" id="IPR035895">
    <property type="entry name" value="HPr-like_sf"/>
</dbReference>
<protein>
    <submittedName>
        <fullName evidence="6">HPr family phosphocarrier protein</fullName>
    </submittedName>
</protein>
<evidence type="ECO:0000313" key="7">
    <source>
        <dbReference type="Proteomes" id="UP001162802"/>
    </source>
</evidence>
<dbReference type="RefSeq" id="WP_243797769.1">
    <property type="nucleotide sequence ID" value="NZ_JALHAT010000004.1"/>
</dbReference>
<dbReference type="InterPro" id="IPR001020">
    <property type="entry name" value="PTS_HPr_His_P_site"/>
</dbReference>
<dbReference type="PROSITE" id="PS51350">
    <property type="entry name" value="PTS_HPR_DOM"/>
    <property type="match status" value="1"/>
</dbReference>
<proteinExistence type="inferred from homology"/>
<accession>A0ABT0AA26</accession>
<evidence type="ECO:0000256" key="2">
    <source>
        <dbReference type="ARBA" id="ARBA00010736"/>
    </source>
</evidence>